<accession>A0A0G0ZBC2</accession>
<dbReference type="GO" id="GO:0022625">
    <property type="term" value="C:cytosolic large ribosomal subunit"/>
    <property type="evidence" value="ECO:0007669"/>
    <property type="project" value="TreeGrafter"/>
</dbReference>
<evidence type="ECO:0000256" key="1">
    <source>
        <dbReference type="ARBA" id="ARBA00007320"/>
    </source>
</evidence>
<dbReference type="InterPro" id="IPR021131">
    <property type="entry name" value="Ribosomal_uL15/eL18"/>
</dbReference>
<evidence type="ECO:0000313" key="8">
    <source>
        <dbReference type="Proteomes" id="UP000034036"/>
    </source>
</evidence>
<dbReference type="Pfam" id="PF00828">
    <property type="entry name" value="Ribosomal_L27A"/>
    <property type="match status" value="1"/>
</dbReference>
<keyword evidence="3 4" id="KW-0687">Ribonucleoprotein</keyword>
<dbReference type="NCBIfam" id="TIGR01071">
    <property type="entry name" value="rplO_bact"/>
    <property type="match status" value="1"/>
</dbReference>
<organism evidence="7 8">
    <name type="scientific">Candidatus Giovannonibacteria bacterium GW2011_GWF2_42_19</name>
    <dbReference type="NCBI Taxonomy" id="1618659"/>
    <lineage>
        <taxon>Bacteria</taxon>
        <taxon>Candidatus Giovannoniibacteriota</taxon>
    </lineage>
</organism>
<dbReference type="InterPro" id="IPR036227">
    <property type="entry name" value="Ribosomal_uL15/eL18_sf"/>
</dbReference>
<comment type="subunit">
    <text evidence="4">Part of the 50S ribosomal subunit.</text>
</comment>
<dbReference type="InterPro" id="IPR030878">
    <property type="entry name" value="Ribosomal_uL15"/>
</dbReference>
<dbReference type="GO" id="GO:0003735">
    <property type="term" value="F:structural constituent of ribosome"/>
    <property type="evidence" value="ECO:0007669"/>
    <property type="project" value="InterPro"/>
</dbReference>
<evidence type="ECO:0000313" key="7">
    <source>
        <dbReference type="EMBL" id="KKS46020.1"/>
    </source>
</evidence>
<gene>
    <name evidence="4" type="primary">rplO</name>
    <name evidence="7" type="ORF">UV11_C0035G0003</name>
</gene>
<dbReference type="STRING" id="1618659.UV11_C0035G0003"/>
<keyword evidence="2 4" id="KW-0689">Ribosomal protein</keyword>
<sequence>MQIHELKPRHSSRDKKRVGRGGKRGTTSGRGTKGQKARSGRRIRPQFRDVFVKIPKLKGYKVKLRPSKIGVVNVKDLERVFGDNAVISPEFLVEKRLVRRISGKVPDVKILGAGASKKFTIKNCALSRAAKESIEKAGGRILS</sequence>
<dbReference type="AlphaFoldDB" id="A0A0G0ZBC2"/>
<dbReference type="PATRIC" id="fig|1618659.3.peg.875"/>
<dbReference type="EMBL" id="LCDF01000035">
    <property type="protein sequence ID" value="KKS46020.1"/>
    <property type="molecule type" value="Genomic_DNA"/>
</dbReference>
<evidence type="ECO:0000256" key="2">
    <source>
        <dbReference type="ARBA" id="ARBA00022980"/>
    </source>
</evidence>
<comment type="similarity">
    <text evidence="1 4">Belongs to the universal ribosomal protein uL15 family.</text>
</comment>
<dbReference type="PANTHER" id="PTHR12934">
    <property type="entry name" value="50S RIBOSOMAL PROTEIN L15"/>
    <property type="match status" value="1"/>
</dbReference>
<proteinExistence type="inferred from homology"/>
<evidence type="ECO:0000256" key="5">
    <source>
        <dbReference type="SAM" id="MobiDB-lite"/>
    </source>
</evidence>
<comment type="caution">
    <text evidence="7">The sequence shown here is derived from an EMBL/GenBank/DDBJ whole genome shotgun (WGS) entry which is preliminary data.</text>
</comment>
<reference evidence="7 8" key="1">
    <citation type="journal article" date="2015" name="Nature">
        <title>rRNA introns, odd ribosomes, and small enigmatic genomes across a large radiation of phyla.</title>
        <authorList>
            <person name="Brown C.T."/>
            <person name="Hug L.A."/>
            <person name="Thomas B.C."/>
            <person name="Sharon I."/>
            <person name="Castelle C.J."/>
            <person name="Singh A."/>
            <person name="Wilkins M.J."/>
            <person name="Williams K.H."/>
            <person name="Banfield J.F."/>
        </authorList>
    </citation>
    <scope>NUCLEOTIDE SEQUENCE [LARGE SCALE GENOMIC DNA]</scope>
</reference>
<dbReference type="Proteomes" id="UP000034036">
    <property type="component" value="Unassembled WGS sequence"/>
</dbReference>
<name>A0A0G0ZBC2_9BACT</name>
<evidence type="ECO:0000256" key="4">
    <source>
        <dbReference type="HAMAP-Rule" id="MF_01341"/>
    </source>
</evidence>
<evidence type="ECO:0000256" key="3">
    <source>
        <dbReference type="ARBA" id="ARBA00023274"/>
    </source>
</evidence>
<evidence type="ECO:0000259" key="6">
    <source>
        <dbReference type="Pfam" id="PF00828"/>
    </source>
</evidence>
<feature type="compositionally biased region" description="Basic residues" evidence="5">
    <location>
        <begin position="33"/>
        <end position="43"/>
    </location>
</feature>
<dbReference type="InterPro" id="IPR005749">
    <property type="entry name" value="Ribosomal_uL15_bac-type"/>
</dbReference>
<protein>
    <recommendedName>
        <fullName evidence="4">Large ribosomal subunit protein uL15</fullName>
    </recommendedName>
</protein>
<dbReference type="Gene3D" id="3.100.10.10">
    <property type="match status" value="1"/>
</dbReference>
<dbReference type="HAMAP" id="MF_01341">
    <property type="entry name" value="Ribosomal_uL15"/>
    <property type="match status" value="1"/>
</dbReference>
<dbReference type="GO" id="GO:0006412">
    <property type="term" value="P:translation"/>
    <property type="evidence" value="ECO:0007669"/>
    <property type="project" value="UniProtKB-UniRule"/>
</dbReference>
<keyword evidence="4" id="KW-0699">rRNA-binding</keyword>
<dbReference type="GO" id="GO:0019843">
    <property type="term" value="F:rRNA binding"/>
    <property type="evidence" value="ECO:0007669"/>
    <property type="project" value="UniProtKB-UniRule"/>
</dbReference>
<dbReference type="SUPFAM" id="SSF52080">
    <property type="entry name" value="Ribosomal proteins L15p and L18e"/>
    <property type="match status" value="1"/>
</dbReference>
<dbReference type="PANTHER" id="PTHR12934:SF11">
    <property type="entry name" value="LARGE RIBOSOMAL SUBUNIT PROTEIN UL15M"/>
    <property type="match status" value="1"/>
</dbReference>
<keyword evidence="4" id="KW-0694">RNA-binding</keyword>
<feature type="domain" description="Large ribosomal subunit protein uL15/eL18" evidence="6">
    <location>
        <begin position="71"/>
        <end position="141"/>
    </location>
</feature>
<feature type="region of interest" description="Disordered" evidence="5">
    <location>
        <begin position="1"/>
        <end position="43"/>
    </location>
</feature>
<feature type="compositionally biased region" description="Basic residues" evidence="5">
    <location>
        <begin position="9"/>
        <end position="23"/>
    </location>
</feature>
<comment type="function">
    <text evidence="4">Binds to the 23S rRNA.</text>
</comment>